<sequence length="422" mass="45998">MATPRADAYTAAAGGVIYGGRERPQWHDAVPLRQWYSVPGTNFKTLAAALMPYGNYPGSDPVAALVDAFGEPCFDPNEMAVYCHGGGHTDGLNNAVVKVDLTTLAHTLAIPPCDPAKWPPIYVATTTDRHGTLQYPSGATPEYYSSTLTDPRDTPYNQLIDTPMVTHQYGGMAIRQGRITYFYNQYKEADVRAARWSHIGGVDLGAQLNAINPNYKNGVLGQGTMALYDDVTDRHYVTLVPGDAGYNWRGGFIAFNPVTRQLDGNKIANVPTRSSMNFFKGGRYAYGLMHDVAAPNKGWRFNLDTWAVEYLVFTGDPMSYVDGSVPLMETLIANYHSGRGSIVRWGGNFDMDALYEVNVSGAPLGGNGSAGNPYQFAQVRIPIAGSRPAAPVTQINRMYFNPATGCILMLPRANSNWIAVKL</sequence>
<dbReference type="EMBL" id="JACHLP010000007">
    <property type="protein sequence ID" value="MBB4844991.1"/>
    <property type="molecule type" value="Genomic_DNA"/>
</dbReference>
<comment type="caution">
    <text evidence="1">The sequence shown here is derived from an EMBL/GenBank/DDBJ whole genome shotgun (WGS) entry which is preliminary data.</text>
</comment>
<proteinExistence type="predicted"/>
<dbReference type="AlphaFoldDB" id="A0A840LB84"/>
<reference evidence="1 2" key="1">
    <citation type="submission" date="2020-08" db="EMBL/GenBank/DDBJ databases">
        <title>Functional genomics of gut bacteria from endangered species of beetles.</title>
        <authorList>
            <person name="Carlos-Shanley C."/>
        </authorList>
    </citation>
    <scope>NUCLEOTIDE SEQUENCE [LARGE SCALE GENOMIC DNA]</scope>
    <source>
        <strain evidence="1 2">S00239</strain>
    </source>
</reference>
<evidence type="ECO:0000313" key="2">
    <source>
        <dbReference type="Proteomes" id="UP000562027"/>
    </source>
</evidence>
<dbReference type="RefSeq" id="WP_184302300.1">
    <property type="nucleotide sequence ID" value="NZ_JACHLP010000007.1"/>
</dbReference>
<accession>A0A840LB84</accession>
<name>A0A840LB84_9BURK</name>
<gene>
    <name evidence="1" type="ORF">HNP55_003537</name>
</gene>
<organism evidence="1 2">
    <name type="scientific">Roseateles oligotrophus</name>
    <dbReference type="NCBI Taxonomy" id="1769250"/>
    <lineage>
        <taxon>Bacteria</taxon>
        <taxon>Pseudomonadati</taxon>
        <taxon>Pseudomonadota</taxon>
        <taxon>Betaproteobacteria</taxon>
        <taxon>Burkholderiales</taxon>
        <taxon>Sphaerotilaceae</taxon>
        <taxon>Roseateles</taxon>
    </lineage>
</organism>
<dbReference type="Proteomes" id="UP000562027">
    <property type="component" value="Unassembled WGS sequence"/>
</dbReference>
<evidence type="ECO:0000313" key="1">
    <source>
        <dbReference type="EMBL" id="MBB4844991.1"/>
    </source>
</evidence>
<protein>
    <submittedName>
        <fullName evidence="1">Uncharacterized protein</fullName>
    </submittedName>
</protein>
<keyword evidence="2" id="KW-1185">Reference proteome</keyword>